<dbReference type="Pfam" id="PF05130">
    <property type="entry name" value="FlgN"/>
    <property type="match status" value="1"/>
</dbReference>
<dbReference type="AlphaFoldDB" id="A0A7X0PIU2"/>
<comment type="function">
    <text evidence="1">Required for the efficient initiation of filament assembly.</text>
</comment>
<keyword evidence="4" id="KW-0966">Cell projection</keyword>
<evidence type="ECO:0000313" key="5">
    <source>
        <dbReference type="Proteomes" id="UP000575083"/>
    </source>
</evidence>
<dbReference type="RefSeq" id="WP_184862653.1">
    <property type="nucleotide sequence ID" value="NZ_JACHLK010000013.1"/>
</dbReference>
<organism evidence="4 5">
    <name type="scientific">Acidovorax soli</name>
    <dbReference type="NCBI Taxonomy" id="592050"/>
    <lineage>
        <taxon>Bacteria</taxon>
        <taxon>Pseudomonadati</taxon>
        <taxon>Pseudomonadota</taxon>
        <taxon>Betaproteobacteria</taxon>
        <taxon>Burkholderiales</taxon>
        <taxon>Comamonadaceae</taxon>
        <taxon>Acidovorax</taxon>
    </lineage>
</organism>
<dbReference type="GO" id="GO:0044780">
    <property type="term" value="P:bacterial-type flagellum assembly"/>
    <property type="evidence" value="ECO:0007669"/>
    <property type="project" value="InterPro"/>
</dbReference>
<evidence type="ECO:0000256" key="1">
    <source>
        <dbReference type="ARBA" id="ARBA00002397"/>
    </source>
</evidence>
<reference evidence="4 5" key="1">
    <citation type="submission" date="2020-08" db="EMBL/GenBank/DDBJ databases">
        <title>Functional genomics of gut bacteria from endangered species of beetles.</title>
        <authorList>
            <person name="Carlos-Shanley C."/>
        </authorList>
    </citation>
    <scope>NUCLEOTIDE SEQUENCE [LARGE SCALE GENOMIC DNA]</scope>
    <source>
        <strain evidence="4 5">S00198</strain>
    </source>
</reference>
<evidence type="ECO:0000256" key="2">
    <source>
        <dbReference type="ARBA" id="ARBA00007703"/>
    </source>
</evidence>
<evidence type="ECO:0000256" key="3">
    <source>
        <dbReference type="ARBA" id="ARBA00022795"/>
    </source>
</evidence>
<evidence type="ECO:0000313" key="4">
    <source>
        <dbReference type="EMBL" id="MBB6562539.1"/>
    </source>
</evidence>
<sequence>MSRPGLLPQFVADMDADLQRYRSLQALLQEQFTAALRHDSAGLLELNERILALVAELDQRRERRSALLVQLLSPQSPATLDALIERLPPATRGVVRTRSQALEQLVRDCKERNSRNGRLMTDQQAILQRVLRGKEEDTYAQA</sequence>
<comment type="similarity">
    <text evidence="2">Belongs to the FlgN family.</text>
</comment>
<keyword evidence="5" id="KW-1185">Reference proteome</keyword>
<comment type="caution">
    <text evidence="4">The sequence shown here is derived from an EMBL/GenBank/DDBJ whole genome shotgun (WGS) entry which is preliminary data.</text>
</comment>
<keyword evidence="3" id="KW-1005">Bacterial flagellum biogenesis</keyword>
<protein>
    <submittedName>
        <fullName evidence="4">Flagella synthesis protein FlgN</fullName>
    </submittedName>
</protein>
<dbReference type="InterPro" id="IPR036679">
    <property type="entry name" value="FlgN-like_sf"/>
</dbReference>
<dbReference type="SUPFAM" id="SSF140566">
    <property type="entry name" value="FlgN-like"/>
    <property type="match status" value="1"/>
</dbReference>
<keyword evidence="4" id="KW-0282">Flagellum</keyword>
<proteinExistence type="inferred from homology"/>
<gene>
    <name evidence="4" type="ORF">HNP48_005252</name>
</gene>
<dbReference type="InterPro" id="IPR007809">
    <property type="entry name" value="FlgN-like"/>
</dbReference>
<name>A0A7X0PIU2_9BURK</name>
<dbReference type="EMBL" id="JACHLK010000013">
    <property type="protein sequence ID" value="MBB6562539.1"/>
    <property type="molecule type" value="Genomic_DNA"/>
</dbReference>
<dbReference type="Proteomes" id="UP000575083">
    <property type="component" value="Unassembled WGS sequence"/>
</dbReference>
<keyword evidence="4" id="KW-0969">Cilium</keyword>
<accession>A0A7X0PIU2</accession>
<dbReference type="Gene3D" id="1.20.58.300">
    <property type="entry name" value="FlgN-like"/>
    <property type="match status" value="1"/>
</dbReference>